<name>A0A1Y1T8R1_9FLAO</name>
<evidence type="ECO:0000313" key="2">
    <source>
        <dbReference type="EMBL" id="ORL47457.1"/>
    </source>
</evidence>
<organism evidence="2 3">
    <name type="scientific">Zunongwangia atlantica 22II14-10F7</name>
    <dbReference type="NCBI Taxonomy" id="1185767"/>
    <lineage>
        <taxon>Bacteria</taxon>
        <taxon>Pseudomonadati</taxon>
        <taxon>Bacteroidota</taxon>
        <taxon>Flavobacteriia</taxon>
        <taxon>Flavobacteriales</taxon>
        <taxon>Flavobacteriaceae</taxon>
        <taxon>Zunongwangia</taxon>
    </lineage>
</organism>
<keyword evidence="1" id="KW-0472">Membrane</keyword>
<protein>
    <submittedName>
        <fullName evidence="2">Uncharacterized protein</fullName>
    </submittedName>
</protein>
<comment type="caution">
    <text evidence="2">The sequence shown here is derived from an EMBL/GenBank/DDBJ whole genome shotgun (WGS) entry which is preliminary data.</text>
</comment>
<reference evidence="2 3" key="1">
    <citation type="submission" date="2013-04" db="EMBL/GenBank/DDBJ databases">
        <title>Zunongwangia sp. 22II14-10F7 Genome Sequencing.</title>
        <authorList>
            <person name="Lai Q."/>
            <person name="Shao Z."/>
        </authorList>
    </citation>
    <scope>NUCLEOTIDE SEQUENCE [LARGE SCALE GENOMIC DNA]</scope>
    <source>
        <strain evidence="2 3">22II14-10F7</strain>
    </source>
</reference>
<keyword evidence="1" id="KW-1133">Transmembrane helix</keyword>
<dbReference type="Proteomes" id="UP000192746">
    <property type="component" value="Unassembled WGS sequence"/>
</dbReference>
<dbReference type="OrthoDB" id="9905326at2"/>
<dbReference type="STRING" id="1185767.IIF7_01810"/>
<evidence type="ECO:0000313" key="3">
    <source>
        <dbReference type="Proteomes" id="UP000192746"/>
    </source>
</evidence>
<feature type="transmembrane region" description="Helical" evidence="1">
    <location>
        <begin position="37"/>
        <end position="56"/>
    </location>
</feature>
<evidence type="ECO:0000256" key="1">
    <source>
        <dbReference type="SAM" id="Phobius"/>
    </source>
</evidence>
<accession>A0A1Y1T8R1</accession>
<dbReference type="AlphaFoldDB" id="A0A1Y1T8R1"/>
<dbReference type="EMBL" id="ARYN01000001">
    <property type="protein sequence ID" value="ORL47457.1"/>
    <property type="molecule type" value="Genomic_DNA"/>
</dbReference>
<gene>
    <name evidence="2" type="ORF">IIF7_01810</name>
</gene>
<keyword evidence="1" id="KW-0812">Transmembrane</keyword>
<proteinExistence type="predicted"/>
<dbReference type="RefSeq" id="WP_084839943.1">
    <property type="nucleotide sequence ID" value="NZ_ARYN01000001.1"/>
</dbReference>
<sequence>MLENPTKKQALTLLILGLSLLVISVVSVKVEIFTDLLRGFFNGVAVGFLILSLIAFTKNKKLQKK</sequence>
<keyword evidence="3" id="KW-1185">Reference proteome</keyword>